<dbReference type="Pfam" id="PF12535">
    <property type="entry name" value="Nudix_N"/>
    <property type="match status" value="1"/>
</dbReference>
<dbReference type="PRINTS" id="PR00502">
    <property type="entry name" value="NUDIXFAMILY"/>
</dbReference>
<dbReference type="PANTHER" id="PTHR43046">
    <property type="entry name" value="GDP-MANNOSE MANNOSYL HYDROLASE"/>
    <property type="match status" value="1"/>
</dbReference>
<name>A0ABQ2D0Y7_9DEIO</name>
<proteinExistence type="inferred from homology"/>
<protein>
    <recommendedName>
        <fullName evidence="4">Nudix hydrolase domain-containing protein</fullName>
    </recommendedName>
</protein>
<dbReference type="Gene3D" id="3.90.79.10">
    <property type="entry name" value="Nucleoside Triphosphate Pyrophosphohydrolase"/>
    <property type="match status" value="1"/>
</dbReference>
<keyword evidence="6" id="KW-1185">Reference proteome</keyword>
<keyword evidence="2 3" id="KW-0378">Hydrolase</keyword>
<evidence type="ECO:0000256" key="1">
    <source>
        <dbReference type="ARBA" id="ARBA00001946"/>
    </source>
</evidence>
<comment type="caution">
    <text evidence="5">The sequence shown here is derived from an EMBL/GenBank/DDBJ whole genome shotgun (WGS) entry which is preliminary data.</text>
</comment>
<evidence type="ECO:0000259" key="4">
    <source>
        <dbReference type="PROSITE" id="PS51462"/>
    </source>
</evidence>
<dbReference type="InterPro" id="IPR020476">
    <property type="entry name" value="Nudix_hydrolase"/>
</dbReference>
<dbReference type="Proteomes" id="UP000632222">
    <property type="component" value="Unassembled WGS sequence"/>
</dbReference>
<dbReference type="InterPro" id="IPR015797">
    <property type="entry name" value="NUDIX_hydrolase-like_dom_sf"/>
</dbReference>
<organism evidence="5 6">
    <name type="scientific">Deinococcus roseus</name>
    <dbReference type="NCBI Taxonomy" id="392414"/>
    <lineage>
        <taxon>Bacteria</taxon>
        <taxon>Thermotogati</taxon>
        <taxon>Deinococcota</taxon>
        <taxon>Deinococci</taxon>
        <taxon>Deinococcales</taxon>
        <taxon>Deinococcaceae</taxon>
        <taxon>Deinococcus</taxon>
    </lineage>
</organism>
<sequence length="243" mass="27447">MRTPTLIADELRSMAHAGLLYSGNVYDQHRYLKLMELSAEVAQLEIPAPKPQLVKAYLEQATHICPLMGADAVVVKENQILLIRRKDSGLWALPGGNIDVGESVSEAAVRELFEETGLRATPVRLLGVFDAKIWRGRSLMHFYQMVTHLDIQGGELQTTMETLDVKFWPLDALPELDEGHRLMVPKAIEMLKSGETHLDLLTPEDLKAQIPPAPRKRAQPFRYKMIRGLVHLLFLMQRTPAPR</sequence>
<evidence type="ECO:0000313" key="5">
    <source>
        <dbReference type="EMBL" id="GGJ40164.1"/>
    </source>
</evidence>
<dbReference type="EMBL" id="BMOD01000010">
    <property type="protein sequence ID" value="GGJ40164.1"/>
    <property type="molecule type" value="Genomic_DNA"/>
</dbReference>
<dbReference type="PROSITE" id="PS00893">
    <property type="entry name" value="NUDIX_BOX"/>
    <property type="match status" value="1"/>
</dbReference>
<dbReference type="Gene3D" id="6.10.250.1120">
    <property type="match status" value="1"/>
</dbReference>
<dbReference type="InterPro" id="IPR020084">
    <property type="entry name" value="NUDIX_hydrolase_CS"/>
</dbReference>
<comment type="cofactor">
    <cofactor evidence="1">
        <name>Mg(2+)</name>
        <dbReference type="ChEBI" id="CHEBI:18420"/>
    </cofactor>
</comment>
<feature type="domain" description="Nudix hydrolase" evidence="4">
    <location>
        <begin position="57"/>
        <end position="189"/>
    </location>
</feature>
<accession>A0ABQ2D0Y7</accession>
<reference evidence="6" key="1">
    <citation type="journal article" date="2019" name="Int. J. Syst. Evol. Microbiol.">
        <title>The Global Catalogue of Microorganisms (GCM) 10K type strain sequencing project: providing services to taxonomists for standard genome sequencing and annotation.</title>
        <authorList>
            <consortium name="The Broad Institute Genomics Platform"/>
            <consortium name="The Broad Institute Genome Sequencing Center for Infectious Disease"/>
            <person name="Wu L."/>
            <person name="Ma J."/>
        </authorList>
    </citation>
    <scope>NUCLEOTIDE SEQUENCE [LARGE SCALE GENOMIC DNA]</scope>
    <source>
        <strain evidence="6">JCM 14370</strain>
    </source>
</reference>
<dbReference type="InterPro" id="IPR059176">
    <property type="entry name" value="UDP-X_N"/>
</dbReference>
<dbReference type="RefSeq" id="WP_189003304.1">
    <property type="nucleotide sequence ID" value="NZ_BMOD01000010.1"/>
</dbReference>
<dbReference type="PROSITE" id="PS51462">
    <property type="entry name" value="NUDIX"/>
    <property type="match status" value="1"/>
</dbReference>
<dbReference type="SUPFAM" id="SSF55811">
    <property type="entry name" value="Nudix"/>
    <property type="match status" value="1"/>
</dbReference>
<dbReference type="Pfam" id="PF00293">
    <property type="entry name" value="NUDIX"/>
    <property type="match status" value="1"/>
</dbReference>
<evidence type="ECO:0000256" key="3">
    <source>
        <dbReference type="RuleBase" id="RU003476"/>
    </source>
</evidence>
<evidence type="ECO:0000313" key="6">
    <source>
        <dbReference type="Proteomes" id="UP000632222"/>
    </source>
</evidence>
<dbReference type="InterPro" id="IPR000086">
    <property type="entry name" value="NUDIX_hydrolase_dom"/>
</dbReference>
<dbReference type="PANTHER" id="PTHR43046:SF14">
    <property type="entry name" value="MUTT_NUDIX FAMILY PROTEIN"/>
    <property type="match status" value="1"/>
</dbReference>
<evidence type="ECO:0000256" key="2">
    <source>
        <dbReference type="ARBA" id="ARBA00022801"/>
    </source>
</evidence>
<gene>
    <name evidence="5" type="ORF">GCM10008938_27780</name>
</gene>
<comment type="similarity">
    <text evidence="3">Belongs to the Nudix hydrolase family.</text>
</comment>